<protein>
    <submittedName>
        <fullName evidence="1">Uncharacterized protein</fullName>
    </submittedName>
</protein>
<proteinExistence type="predicted"/>
<dbReference type="AlphaFoldDB" id="A0A4Z1PCQ7"/>
<gene>
    <name evidence="1" type="ORF">E6O75_ATG02070</name>
</gene>
<evidence type="ECO:0000313" key="1">
    <source>
        <dbReference type="EMBL" id="TID22896.1"/>
    </source>
</evidence>
<dbReference type="Proteomes" id="UP000298493">
    <property type="component" value="Unassembled WGS sequence"/>
</dbReference>
<comment type="caution">
    <text evidence="1">The sequence shown here is derived from an EMBL/GenBank/DDBJ whole genome shotgun (WGS) entry which is preliminary data.</text>
</comment>
<accession>A0A4Z1PCQ7</accession>
<dbReference type="EMBL" id="SNSC02000007">
    <property type="protein sequence ID" value="TID22896.1"/>
    <property type="molecule type" value="Genomic_DNA"/>
</dbReference>
<sequence length="89" mass="10188">MRLEKKKLLRPRTSIILRIEDWISWVNGISPPAPLVHRARHLFARGPSSSKQSDGESYCLYEKDVDTGQEFRKVSLALTTYAYISSIHA</sequence>
<reference evidence="1 2" key="1">
    <citation type="submission" date="2019-04" db="EMBL/GenBank/DDBJ databases">
        <title>High contiguity whole genome sequence and gene annotation resource for two Venturia nashicola isolates.</title>
        <authorList>
            <person name="Prokchorchik M."/>
            <person name="Won K."/>
            <person name="Lee Y."/>
            <person name="Choi E.D."/>
            <person name="Segonzac C."/>
            <person name="Sohn K.H."/>
        </authorList>
    </citation>
    <scope>NUCLEOTIDE SEQUENCE [LARGE SCALE GENOMIC DNA]</scope>
    <source>
        <strain evidence="1 2">PRI2</strain>
    </source>
</reference>
<name>A0A4Z1PCQ7_9PEZI</name>
<organism evidence="1 2">
    <name type="scientific">Venturia nashicola</name>
    <dbReference type="NCBI Taxonomy" id="86259"/>
    <lineage>
        <taxon>Eukaryota</taxon>
        <taxon>Fungi</taxon>
        <taxon>Dikarya</taxon>
        <taxon>Ascomycota</taxon>
        <taxon>Pezizomycotina</taxon>
        <taxon>Dothideomycetes</taxon>
        <taxon>Pleosporomycetidae</taxon>
        <taxon>Venturiales</taxon>
        <taxon>Venturiaceae</taxon>
        <taxon>Venturia</taxon>
    </lineage>
</organism>
<keyword evidence="2" id="KW-1185">Reference proteome</keyword>
<evidence type="ECO:0000313" key="2">
    <source>
        <dbReference type="Proteomes" id="UP000298493"/>
    </source>
</evidence>